<sequence>MSRRATLRLLLLGLLLCWCGVFLRSENTEKSIVRALLLEQTPEQWNVALLYQFPEAAADSSDAAASVQLCAGTGKTLEQALFAAEEHLPQRPSYRLCEYLFLNTGSLRGELSACEPLFCERADLRLATRVLAVTPGCEELLARAEEEERFPEQLLQCAKDTAECAPHLYERGKGLLLPVVQLKEGSITLQKEALLLTETGTFSLTEEETEIARVLLEYGQEHTFTVEETPITIRRGVLGVQAAGDGFTVQLTFQKKAASATPTETQCRKLEARCVETVQRCWDAGADILSLGSVRALRDGRKTAFLTTKNACPAVQADVMFLG</sequence>
<accession>A0A329TTU2</accession>
<evidence type="ECO:0000313" key="1">
    <source>
        <dbReference type="EMBL" id="RAW52303.1"/>
    </source>
</evidence>
<dbReference type="AlphaFoldDB" id="A0A329TTU2"/>
<dbReference type="RefSeq" id="WP_112114856.1">
    <property type="nucleotide sequence ID" value="NZ_PRKZ01000001.1"/>
</dbReference>
<proteinExistence type="predicted"/>
<gene>
    <name evidence="1" type="ORF">C4N25_02540</name>
</gene>
<dbReference type="EMBL" id="PRKZ01000001">
    <property type="protein sequence ID" value="RAW52303.1"/>
    <property type="molecule type" value="Genomic_DNA"/>
</dbReference>
<name>A0A329TTU2_9FIRM</name>
<evidence type="ECO:0000313" key="2">
    <source>
        <dbReference type="Proteomes" id="UP000251634"/>
    </source>
</evidence>
<comment type="caution">
    <text evidence="1">The sequence shown here is derived from an EMBL/GenBank/DDBJ whole genome shotgun (WGS) entry which is preliminary data.</text>
</comment>
<protein>
    <submittedName>
        <fullName evidence="1">Uncharacterized protein</fullName>
    </submittedName>
</protein>
<reference evidence="1 2" key="1">
    <citation type="submission" date="2018-02" db="EMBL/GenBank/DDBJ databases">
        <title>Complete genome sequencing of Faecalibacterium prausnitzii strains isolated from the human gut.</title>
        <authorList>
            <person name="Fitzgerald B.C."/>
            <person name="Shkoporov A.N."/>
            <person name="Ross P.R."/>
            <person name="Hill C."/>
        </authorList>
    </citation>
    <scope>NUCLEOTIDE SEQUENCE [LARGE SCALE GENOMIC DNA]</scope>
    <source>
        <strain evidence="1 2">APC942/8-14-2</strain>
    </source>
</reference>
<dbReference type="Proteomes" id="UP000251634">
    <property type="component" value="Unassembled WGS sequence"/>
</dbReference>
<organism evidence="1 2">
    <name type="scientific">Faecalibacterium prausnitzii</name>
    <dbReference type="NCBI Taxonomy" id="853"/>
    <lineage>
        <taxon>Bacteria</taxon>
        <taxon>Bacillati</taxon>
        <taxon>Bacillota</taxon>
        <taxon>Clostridia</taxon>
        <taxon>Eubacteriales</taxon>
        <taxon>Oscillospiraceae</taxon>
        <taxon>Faecalibacterium</taxon>
    </lineage>
</organism>